<dbReference type="EMBL" id="WBMS02000060">
    <property type="protein sequence ID" value="MWA06989.1"/>
    <property type="molecule type" value="Genomic_DNA"/>
</dbReference>
<dbReference type="RefSeq" id="WP_151599900.1">
    <property type="nucleotide sequence ID" value="NZ_WBMS02000060.1"/>
</dbReference>
<proteinExistence type="predicted"/>
<dbReference type="Proteomes" id="UP000462055">
    <property type="component" value="Unassembled WGS sequence"/>
</dbReference>
<keyword evidence="1" id="KW-0812">Transmembrane</keyword>
<evidence type="ECO:0000256" key="1">
    <source>
        <dbReference type="SAM" id="Phobius"/>
    </source>
</evidence>
<name>A0A6I4MWE2_9ACTN</name>
<gene>
    <name evidence="2" type="ORF">F8568_042955</name>
</gene>
<feature type="transmembrane region" description="Helical" evidence="1">
    <location>
        <begin position="204"/>
        <end position="227"/>
    </location>
</feature>
<feature type="transmembrane region" description="Helical" evidence="1">
    <location>
        <begin position="150"/>
        <end position="169"/>
    </location>
</feature>
<comment type="caution">
    <text evidence="2">The sequence shown here is derived from an EMBL/GenBank/DDBJ whole genome shotgun (WGS) entry which is preliminary data.</text>
</comment>
<organism evidence="2 3">
    <name type="scientific">Actinomadura physcomitrii</name>
    <dbReference type="NCBI Taxonomy" id="2650748"/>
    <lineage>
        <taxon>Bacteria</taxon>
        <taxon>Bacillati</taxon>
        <taxon>Actinomycetota</taxon>
        <taxon>Actinomycetes</taxon>
        <taxon>Streptosporangiales</taxon>
        <taxon>Thermomonosporaceae</taxon>
        <taxon>Actinomadura</taxon>
    </lineage>
</organism>
<keyword evidence="1" id="KW-1133">Transmembrane helix</keyword>
<evidence type="ECO:0008006" key="4">
    <source>
        <dbReference type="Google" id="ProtNLM"/>
    </source>
</evidence>
<feature type="transmembrane region" description="Helical" evidence="1">
    <location>
        <begin position="176"/>
        <end position="198"/>
    </location>
</feature>
<keyword evidence="1" id="KW-0472">Membrane</keyword>
<evidence type="ECO:0000313" key="2">
    <source>
        <dbReference type="EMBL" id="MWA06989.1"/>
    </source>
</evidence>
<feature type="transmembrane region" description="Helical" evidence="1">
    <location>
        <begin position="289"/>
        <end position="309"/>
    </location>
</feature>
<feature type="transmembrane region" description="Helical" evidence="1">
    <location>
        <begin position="234"/>
        <end position="254"/>
    </location>
</feature>
<accession>A0A6I4MWE2</accession>
<keyword evidence="3" id="KW-1185">Reference proteome</keyword>
<dbReference type="AlphaFoldDB" id="A0A6I4MWE2"/>
<reference evidence="2" key="1">
    <citation type="submission" date="2019-12" db="EMBL/GenBank/DDBJ databases">
        <title>Actinomadura physcomitrii sp. nov., a novel actinomycete isolated from moss [Physcomitrium sphaericum (Ludw) Fuernr].</title>
        <authorList>
            <person name="Zhuang X."/>
        </authorList>
    </citation>
    <scope>NUCLEOTIDE SEQUENCE [LARGE SCALE GENOMIC DNA]</scope>
    <source>
        <strain evidence="2">LD22</strain>
    </source>
</reference>
<sequence>MKSSPAVRALGVAVGAALLQLIMITAFAWPSAHLAPRRLPVVVTGPAAGPVAERLANARPGAFAVTTRPDEASARRAIADRDAYGAIVTAPTGVRVLTASAASPAVAQQLDALAQVFAPKRDAAVNAAPAVQDVVAADPDDPRGAGFGGMALPLIMSSIAGAALLTFAVRRPAWRAAGVLLFALLGGLGSAALAQGWMSLLPGPYLAIAAVVAATIAAVTCTVAGLAALGRAGLGVGGVLFLLVGNPLSAATSAPELLPRPWGEIGQYLPPGASATLLRSAAFFDGAGAARPIAVLAGWTVLGAVLLAIGARRARAVRPDADVRAPEPALT</sequence>
<evidence type="ECO:0000313" key="3">
    <source>
        <dbReference type="Proteomes" id="UP000462055"/>
    </source>
</evidence>
<protein>
    <recommendedName>
        <fullName evidence="4">ABC transporter permease</fullName>
    </recommendedName>
</protein>